<name>A0ABS5JWA1_9BACT</name>
<gene>
    <name evidence="3" type="ORF">KEM10_12305</name>
</gene>
<sequence>MKRIFDLLSALTGLLLTFPILLVISLIIVLSDGWPIFFKQQRVGKGNKLFMLYKFRSMTVLKSAEKGSFDAGNSSRVTSIGRILRKTKLDELPQLINVLKGDMSVVGPRPEVEKWTQVYPERWAKILSVRPGITDNASIKFRDEEAILNQAVDPIACYRNEILPVKLGIYEEYVDSRSFWGDVKIVISTILAVVK</sequence>
<dbReference type="EMBL" id="JAGUCO010000008">
    <property type="protein sequence ID" value="MBS2099065.1"/>
    <property type="molecule type" value="Genomic_DNA"/>
</dbReference>
<dbReference type="InterPro" id="IPR003362">
    <property type="entry name" value="Bact_transf"/>
</dbReference>
<organism evidence="3 4">
    <name type="scientific">Carboxylicivirga linearis</name>
    <dbReference type="NCBI Taxonomy" id="1628157"/>
    <lineage>
        <taxon>Bacteria</taxon>
        <taxon>Pseudomonadati</taxon>
        <taxon>Bacteroidota</taxon>
        <taxon>Bacteroidia</taxon>
        <taxon>Marinilabiliales</taxon>
        <taxon>Marinilabiliaceae</taxon>
        <taxon>Carboxylicivirga</taxon>
    </lineage>
</organism>
<evidence type="ECO:0000313" key="4">
    <source>
        <dbReference type="Proteomes" id="UP000708576"/>
    </source>
</evidence>
<accession>A0ABS5JWA1</accession>
<dbReference type="PANTHER" id="PTHR30576">
    <property type="entry name" value="COLANIC BIOSYNTHESIS UDP-GLUCOSE LIPID CARRIER TRANSFERASE"/>
    <property type="match status" value="1"/>
</dbReference>
<dbReference type="GO" id="GO:0016740">
    <property type="term" value="F:transferase activity"/>
    <property type="evidence" value="ECO:0007669"/>
    <property type="project" value="UniProtKB-KW"/>
</dbReference>
<comment type="caution">
    <text evidence="3">The sequence shown here is derived from an EMBL/GenBank/DDBJ whole genome shotgun (WGS) entry which is preliminary data.</text>
</comment>
<evidence type="ECO:0000313" key="3">
    <source>
        <dbReference type="EMBL" id="MBS2099065.1"/>
    </source>
</evidence>
<keyword evidence="3" id="KW-0808">Transferase</keyword>
<dbReference type="RefSeq" id="WP_212216311.1">
    <property type="nucleotide sequence ID" value="NZ_JAGUCO010000008.1"/>
</dbReference>
<dbReference type="Proteomes" id="UP000708576">
    <property type="component" value="Unassembled WGS sequence"/>
</dbReference>
<evidence type="ECO:0000259" key="2">
    <source>
        <dbReference type="Pfam" id="PF02397"/>
    </source>
</evidence>
<dbReference type="PANTHER" id="PTHR30576:SF20">
    <property type="entry name" value="QUINOVOSAMINEPHOSPHOTRANSFERAE-RELATED"/>
    <property type="match status" value="1"/>
</dbReference>
<reference evidence="3 4" key="1">
    <citation type="journal article" date="2015" name="Int. J. Syst. Evol. Microbiol.">
        <title>Carboxylicivirga linearis sp. nov., isolated from a sea cucumber culture pond.</title>
        <authorList>
            <person name="Wang F.Q."/>
            <person name="Zhou Y.X."/>
            <person name="Lin X.Z."/>
            <person name="Chen G.J."/>
            <person name="Du Z.J."/>
        </authorList>
    </citation>
    <scope>NUCLEOTIDE SEQUENCE [LARGE SCALE GENOMIC DNA]</scope>
    <source>
        <strain evidence="3 4">FB218</strain>
    </source>
</reference>
<comment type="similarity">
    <text evidence="1">Belongs to the bacterial sugar transferase family.</text>
</comment>
<dbReference type="Pfam" id="PF02397">
    <property type="entry name" value="Bac_transf"/>
    <property type="match status" value="1"/>
</dbReference>
<feature type="domain" description="Bacterial sugar transferase" evidence="2">
    <location>
        <begin position="2"/>
        <end position="195"/>
    </location>
</feature>
<keyword evidence="4" id="KW-1185">Reference proteome</keyword>
<evidence type="ECO:0000256" key="1">
    <source>
        <dbReference type="ARBA" id="ARBA00006464"/>
    </source>
</evidence>
<proteinExistence type="inferred from homology"/>
<protein>
    <submittedName>
        <fullName evidence="3">Sugar transferase</fullName>
    </submittedName>
</protein>